<keyword evidence="3" id="KW-1185">Reference proteome</keyword>
<feature type="region of interest" description="Disordered" evidence="1">
    <location>
        <begin position="1"/>
        <end position="44"/>
    </location>
</feature>
<feature type="compositionally biased region" description="Basic residues" evidence="1">
    <location>
        <begin position="8"/>
        <end position="17"/>
    </location>
</feature>
<proteinExistence type="predicted"/>
<dbReference type="EMBL" id="ML996429">
    <property type="protein sequence ID" value="KAF2726592.1"/>
    <property type="molecule type" value="Genomic_DNA"/>
</dbReference>
<protein>
    <submittedName>
        <fullName evidence="2">Uncharacterized protein</fullName>
    </submittedName>
</protein>
<reference evidence="2" key="1">
    <citation type="journal article" date="2020" name="Stud. Mycol.">
        <title>101 Dothideomycetes genomes: a test case for predicting lifestyles and emergence of pathogens.</title>
        <authorList>
            <person name="Haridas S."/>
            <person name="Albert R."/>
            <person name="Binder M."/>
            <person name="Bloem J."/>
            <person name="Labutti K."/>
            <person name="Salamov A."/>
            <person name="Andreopoulos B."/>
            <person name="Baker S."/>
            <person name="Barry K."/>
            <person name="Bills G."/>
            <person name="Bluhm B."/>
            <person name="Cannon C."/>
            <person name="Castanera R."/>
            <person name="Culley D."/>
            <person name="Daum C."/>
            <person name="Ezra D."/>
            <person name="Gonzalez J."/>
            <person name="Henrissat B."/>
            <person name="Kuo A."/>
            <person name="Liang C."/>
            <person name="Lipzen A."/>
            <person name="Lutzoni F."/>
            <person name="Magnuson J."/>
            <person name="Mondo S."/>
            <person name="Nolan M."/>
            <person name="Ohm R."/>
            <person name="Pangilinan J."/>
            <person name="Park H.-J."/>
            <person name="Ramirez L."/>
            <person name="Alfaro M."/>
            <person name="Sun H."/>
            <person name="Tritt A."/>
            <person name="Yoshinaga Y."/>
            <person name="Zwiers L.-H."/>
            <person name="Turgeon B."/>
            <person name="Goodwin S."/>
            <person name="Spatafora J."/>
            <person name="Crous P."/>
            <person name="Grigoriev I."/>
        </authorList>
    </citation>
    <scope>NUCLEOTIDE SEQUENCE</scope>
    <source>
        <strain evidence="2">CBS 125425</strain>
    </source>
</reference>
<feature type="compositionally biased region" description="Low complexity" evidence="1">
    <location>
        <begin position="65"/>
        <end position="80"/>
    </location>
</feature>
<evidence type="ECO:0000256" key="1">
    <source>
        <dbReference type="SAM" id="MobiDB-lite"/>
    </source>
</evidence>
<feature type="region of interest" description="Disordered" evidence="1">
    <location>
        <begin position="62"/>
        <end position="83"/>
    </location>
</feature>
<name>A0A9P4QKU4_9PLEO</name>
<gene>
    <name evidence="2" type="ORF">EJ04DRAFT_530139</name>
</gene>
<sequence length="221" mass="24587">MPSQRQPRAVKRKRGLQKTHVTTPGRSGAQDTPESGWGEPLPDVPIDTAILKTEALSTPLQVPASSVQSTQSNSQVSQQSPYSDGPDFGFVDWLSLRYYTEDCMRRPGGRNVWWWKHGAPIQYRNNEIGGLPREDCAQSEVVENDLAVSGMNVYMVIGPGSRIKLESFDQCDWKHMFDIIMQTSGHPDQTVSMAATPWPVAGGKLCEMISMVIHFLIRKGV</sequence>
<comment type="caution">
    <text evidence="2">The sequence shown here is derived from an EMBL/GenBank/DDBJ whole genome shotgun (WGS) entry which is preliminary data.</text>
</comment>
<evidence type="ECO:0000313" key="2">
    <source>
        <dbReference type="EMBL" id="KAF2726592.1"/>
    </source>
</evidence>
<dbReference type="Proteomes" id="UP000799444">
    <property type="component" value="Unassembled WGS sequence"/>
</dbReference>
<evidence type="ECO:0000313" key="3">
    <source>
        <dbReference type="Proteomes" id="UP000799444"/>
    </source>
</evidence>
<accession>A0A9P4QKU4</accession>
<feature type="compositionally biased region" description="Polar residues" evidence="1">
    <location>
        <begin position="19"/>
        <end position="33"/>
    </location>
</feature>
<organism evidence="2 3">
    <name type="scientific">Polyplosphaeria fusca</name>
    <dbReference type="NCBI Taxonomy" id="682080"/>
    <lineage>
        <taxon>Eukaryota</taxon>
        <taxon>Fungi</taxon>
        <taxon>Dikarya</taxon>
        <taxon>Ascomycota</taxon>
        <taxon>Pezizomycotina</taxon>
        <taxon>Dothideomycetes</taxon>
        <taxon>Pleosporomycetidae</taxon>
        <taxon>Pleosporales</taxon>
        <taxon>Tetraplosphaeriaceae</taxon>
        <taxon>Polyplosphaeria</taxon>
    </lineage>
</organism>
<dbReference type="AlphaFoldDB" id="A0A9P4QKU4"/>